<proteinExistence type="predicted"/>
<protein>
    <recommendedName>
        <fullName evidence="4">DUF4852 domain-containing protein</fullName>
    </recommendedName>
</protein>
<name>A0A5C7G7B8_9BURK</name>
<dbReference type="RefSeq" id="WP_147933266.1">
    <property type="nucleotide sequence ID" value="NZ_VPFD01000002.1"/>
</dbReference>
<feature type="signal peptide" evidence="1">
    <location>
        <begin position="1"/>
        <end position="24"/>
    </location>
</feature>
<comment type="caution">
    <text evidence="2">The sequence shown here is derived from an EMBL/GenBank/DDBJ whole genome shotgun (WGS) entry which is preliminary data.</text>
</comment>
<keyword evidence="1" id="KW-0732">Signal</keyword>
<accession>A0A5C7G7B8</accession>
<dbReference type="EMBL" id="VPFD01000002">
    <property type="protein sequence ID" value="TXG01938.1"/>
    <property type="molecule type" value="Genomic_DNA"/>
</dbReference>
<gene>
    <name evidence="2" type="ORF">FVD38_01795</name>
</gene>
<keyword evidence="3" id="KW-1185">Reference proteome</keyword>
<feature type="chain" id="PRO_5023132603" description="DUF4852 domain-containing protein" evidence="1">
    <location>
        <begin position="25"/>
        <end position="268"/>
    </location>
</feature>
<evidence type="ECO:0000313" key="2">
    <source>
        <dbReference type="EMBL" id="TXG01938.1"/>
    </source>
</evidence>
<evidence type="ECO:0000256" key="1">
    <source>
        <dbReference type="SAM" id="SignalP"/>
    </source>
</evidence>
<dbReference type="AlphaFoldDB" id="A0A5C7G7B8"/>
<reference evidence="2 3" key="1">
    <citation type="submission" date="2019-08" db="EMBL/GenBank/DDBJ databases">
        <title>Massilia golmudensis sp. nov., isolated from sand in the Qinghai-Tibetan Plateau.</title>
        <authorList>
            <person name="Zhang B."/>
        </authorList>
    </citation>
    <scope>NUCLEOTIDE SEQUENCE [LARGE SCALE GENOMIC DNA]</scope>
    <source>
        <strain evidence="2 3">GEM5</strain>
    </source>
</reference>
<dbReference type="Proteomes" id="UP000321413">
    <property type="component" value="Unassembled WGS sequence"/>
</dbReference>
<evidence type="ECO:0008006" key="4">
    <source>
        <dbReference type="Google" id="ProtNLM"/>
    </source>
</evidence>
<organism evidence="2 3">
    <name type="scientific">Massilia arenae</name>
    <dbReference type="NCBI Taxonomy" id="2603288"/>
    <lineage>
        <taxon>Bacteria</taxon>
        <taxon>Pseudomonadati</taxon>
        <taxon>Pseudomonadota</taxon>
        <taxon>Betaproteobacteria</taxon>
        <taxon>Burkholderiales</taxon>
        <taxon>Oxalobacteraceae</taxon>
        <taxon>Telluria group</taxon>
        <taxon>Massilia</taxon>
    </lineage>
</organism>
<sequence length="268" mass="29906">MIRTFPGHNVILALTLTGASLAQAGMPEAGSFGELEQAGYVPLDLLTTPLLYPVATGKPYDARTLLLQGRNSLPADLKKRSRELDDRDEFKVHQALQAFKPHLEDRTTALRQARGYLVGVRYSLGEYDFEHRRFPLKLQLQVAKPRSNDSYHCSGAYDKIRNTLLSACVGPINWNGKHPAFQYLAIDDIEQAQLIKQRLAQEKAAFFFVMQPDGPFRTDQSGKMRFGMINQTIVSGVQPARVLGLLLVDLETDEILISGPMPEAAPER</sequence>
<evidence type="ECO:0000313" key="3">
    <source>
        <dbReference type="Proteomes" id="UP000321413"/>
    </source>
</evidence>